<dbReference type="Proteomes" id="UP000219327">
    <property type="component" value="Unassembled WGS sequence"/>
</dbReference>
<evidence type="ECO:0000256" key="4">
    <source>
        <dbReference type="ARBA" id="ARBA00022605"/>
    </source>
</evidence>
<evidence type="ECO:0000256" key="8">
    <source>
        <dbReference type="RuleBase" id="RU366003"/>
    </source>
</evidence>
<keyword evidence="4 8" id="KW-0028">Amino-acid biosynthesis</keyword>
<dbReference type="CDD" id="cd12110">
    <property type="entry name" value="PHP_HisPPase_Hisj_like"/>
    <property type="match status" value="1"/>
</dbReference>
<accession>A0A2A5WVC8</accession>
<name>A0A2A5WVC8_9GAMM</name>
<proteinExistence type="inferred from homology"/>
<dbReference type="InterPro" id="IPR004013">
    <property type="entry name" value="PHP_dom"/>
</dbReference>
<dbReference type="Pfam" id="PF02811">
    <property type="entry name" value="PHP"/>
    <property type="match status" value="1"/>
</dbReference>
<gene>
    <name evidence="10" type="ORF">CNE99_03440</name>
</gene>
<dbReference type="GO" id="GO:0004401">
    <property type="term" value="F:histidinol-phosphatase activity"/>
    <property type="evidence" value="ECO:0007669"/>
    <property type="project" value="UniProtKB-UniRule"/>
</dbReference>
<comment type="pathway">
    <text evidence="1 8">Amino-acid biosynthesis; L-histidine biosynthesis; L-histidine from 5-phospho-alpha-D-ribose 1-diphosphate: step 8/9.</text>
</comment>
<evidence type="ECO:0000256" key="3">
    <source>
        <dbReference type="ARBA" id="ARBA00013085"/>
    </source>
</evidence>
<dbReference type="UniPathway" id="UPA00031">
    <property type="reaction ID" value="UER00013"/>
</dbReference>
<keyword evidence="6 8" id="KW-0368">Histidine biosynthesis</keyword>
<comment type="similarity">
    <text evidence="2 8">Belongs to the PHP hydrolase family. HisK subfamily.</text>
</comment>
<evidence type="ECO:0000313" key="11">
    <source>
        <dbReference type="Proteomes" id="UP000219327"/>
    </source>
</evidence>
<organism evidence="10 11">
    <name type="scientific">OM182 bacterium MED-G24</name>
    <dbReference type="NCBI Taxonomy" id="1986255"/>
    <lineage>
        <taxon>Bacteria</taxon>
        <taxon>Pseudomonadati</taxon>
        <taxon>Pseudomonadota</taxon>
        <taxon>Gammaproteobacteria</taxon>
        <taxon>OMG group</taxon>
        <taxon>OM182 clade</taxon>
    </lineage>
</organism>
<evidence type="ECO:0000259" key="9">
    <source>
        <dbReference type="Pfam" id="PF02811"/>
    </source>
</evidence>
<sequence>MQDSEFQHNFHTHTFRCKHAKGDVADYCERALTYGMKTLGVSDHSAMPDDRWLQARMHYIDLPEYTGAIDRAREQFPGLRIVKGMECEYVPEHRNWYEDELRGEYEFDYLIGAAHFFLDEDDDWVGTYGGTNSAKALVEFANYNVKMMETRLFDFIAHPDLFGNCYAEWDANCEAASRDMLAAAAEFGVGMEVNALGIRKQAAKSASNPYPLYPWLPFWELATDYDVQVIVNADAHRPEDLQGKTGEAFAIVEQLGLRHMDVDALGNRSIVQGETA</sequence>
<dbReference type="EC" id="3.1.3.15" evidence="3 8"/>
<keyword evidence="5 8" id="KW-0378">Hydrolase</keyword>
<protein>
    <recommendedName>
        <fullName evidence="3 8">Histidinol-phosphatase</fullName>
        <shortName evidence="8">HolPase</shortName>
        <ecNumber evidence="3 8">3.1.3.15</ecNumber>
    </recommendedName>
</protein>
<evidence type="ECO:0000256" key="2">
    <source>
        <dbReference type="ARBA" id="ARBA00009152"/>
    </source>
</evidence>
<dbReference type="GO" id="GO:0000105">
    <property type="term" value="P:L-histidine biosynthetic process"/>
    <property type="evidence" value="ECO:0007669"/>
    <property type="project" value="UniProtKB-UniRule"/>
</dbReference>
<evidence type="ECO:0000256" key="5">
    <source>
        <dbReference type="ARBA" id="ARBA00022801"/>
    </source>
</evidence>
<evidence type="ECO:0000313" key="10">
    <source>
        <dbReference type="EMBL" id="PDH40510.1"/>
    </source>
</evidence>
<dbReference type="SUPFAM" id="SSF89550">
    <property type="entry name" value="PHP domain-like"/>
    <property type="match status" value="1"/>
</dbReference>
<dbReference type="GO" id="GO:0005737">
    <property type="term" value="C:cytoplasm"/>
    <property type="evidence" value="ECO:0007669"/>
    <property type="project" value="TreeGrafter"/>
</dbReference>
<dbReference type="Gene3D" id="3.20.20.140">
    <property type="entry name" value="Metal-dependent hydrolases"/>
    <property type="match status" value="1"/>
</dbReference>
<feature type="domain" description="PHP" evidence="9">
    <location>
        <begin position="10"/>
        <end position="194"/>
    </location>
</feature>
<dbReference type="PANTHER" id="PTHR21039">
    <property type="entry name" value="HISTIDINOL PHOSPHATASE-RELATED"/>
    <property type="match status" value="1"/>
</dbReference>
<comment type="caution">
    <text evidence="10">The sequence shown here is derived from an EMBL/GenBank/DDBJ whole genome shotgun (WGS) entry which is preliminary data.</text>
</comment>
<evidence type="ECO:0000256" key="7">
    <source>
        <dbReference type="ARBA" id="ARBA00049158"/>
    </source>
</evidence>
<dbReference type="InterPro" id="IPR016195">
    <property type="entry name" value="Pol/histidinol_Pase-like"/>
</dbReference>
<reference evidence="10 11" key="1">
    <citation type="submission" date="2017-08" db="EMBL/GenBank/DDBJ databases">
        <title>Fine stratification of microbial communities through a metagenomic profile of the photic zone.</title>
        <authorList>
            <person name="Haro-Moreno J.M."/>
            <person name="Lopez-Perez M."/>
            <person name="De La Torre J."/>
            <person name="Picazo A."/>
            <person name="Camacho A."/>
            <person name="Rodriguez-Valera F."/>
        </authorList>
    </citation>
    <scope>NUCLEOTIDE SEQUENCE [LARGE SCALE GENOMIC DNA]</scope>
    <source>
        <strain evidence="10">MED-G24</strain>
    </source>
</reference>
<dbReference type="AlphaFoldDB" id="A0A2A5WVC8"/>
<dbReference type="InterPro" id="IPR010140">
    <property type="entry name" value="Histidinol_P_phosphatase_HisJ"/>
</dbReference>
<dbReference type="PANTHER" id="PTHR21039:SF0">
    <property type="entry name" value="HISTIDINOL-PHOSPHATASE"/>
    <property type="match status" value="1"/>
</dbReference>
<evidence type="ECO:0000256" key="1">
    <source>
        <dbReference type="ARBA" id="ARBA00004970"/>
    </source>
</evidence>
<evidence type="ECO:0000256" key="6">
    <source>
        <dbReference type="ARBA" id="ARBA00023102"/>
    </source>
</evidence>
<dbReference type="EMBL" id="NTKD01000011">
    <property type="protein sequence ID" value="PDH40510.1"/>
    <property type="molecule type" value="Genomic_DNA"/>
</dbReference>
<comment type="catalytic activity">
    <reaction evidence="7 8">
        <text>L-histidinol phosphate + H2O = L-histidinol + phosphate</text>
        <dbReference type="Rhea" id="RHEA:14465"/>
        <dbReference type="ChEBI" id="CHEBI:15377"/>
        <dbReference type="ChEBI" id="CHEBI:43474"/>
        <dbReference type="ChEBI" id="CHEBI:57699"/>
        <dbReference type="ChEBI" id="CHEBI:57980"/>
        <dbReference type="EC" id="3.1.3.15"/>
    </reaction>
</comment>